<sequence>TLSSPRPPLSPLLRRLSPIQIQPKRPSSAAAATTSRPAPRGGRAGAPRRAEPHLAAVVGRRAHRVPAPPPRRGLSQPSLSNPNPLPPSDLNTPPPLSLPPRSPIQSAAVLYPDPSPLRRARHEPSAGGSAAGAARASPPRAMSPPSTIAPPPPPSRPPSRAPPEQPRQGRPGSGPGRGHHGGSRQGRPLRRSGRHRHRHRQVRGSSKPRQAARGGGCDVGKSLDYLYRACRIATLAVLSVHFATSRSPASKVSIHFDAGHLQMFRSPLPLPSTLFPCASPTEIWHRGAPF</sequence>
<reference evidence="3" key="1">
    <citation type="journal article" date="2014" name="Science">
        <title>Ancient hybridizations among the ancestral genomes of bread wheat.</title>
        <authorList>
            <consortium name="International Wheat Genome Sequencing Consortium,"/>
            <person name="Marcussen T."/>
            <person name="Sandve S.R."/>
            <person name="Heier L."/>
            <person name="Spannagl M."/>
            <person name="Pfeifer M."/>
            <person name="Jakobsen K.S."/>
            <person name="Wulff B.B."/>
            <person name="Steuernagel B."/>
            <person name="Mayer K.F."/>
            <person name="Olsen O.A."/>
        </authorList>
    </citation>
    <scope>NUCLEOTIDE SEQUENCE [LARGE SCALE GENOMIC DNA]</scope>
    <source>
        <strain evidence="3">cv. AL8/78</strain>
    </source>
</reference>
<accession>A0A452ZC21</accession>
<dbReference type="EnsemblPlants" id="AET1Gv20705000.10">
    <property type="protein sequence ID" value="AET1Gv20705000.10"/>
    <property type="gene ID" value="AET1Gv20705000"/>
</dbReference>
<evidence type="ECO:0000256" key="1">
    <source>
        <dbReference type="SAM" id="MobiDB-lite"/>
    </source>
</evidence>
<feature type="compositionally biased region" description="Low complexity" evidence="1">
    <location>
        <begin position="72"/>
        <end position="82"/>
    </location>
</feature>
<feature type="compositionally biased region" description="Pro residues" evidence="1">
    <location>
        <begin position="83"/>
        <end position="102"/>
    </location>
</feature>
<dbReference type="AlphaFoldDB" id="A0A452ZC21"/>
<feature type="region of interest" description="Disordered" evidence="1">
    <location>
        <begin position="1"/>
        <end position="217"/>
    </location>
</feature>
<organism evidence="2 3">
    <name type="scientific">Aegilops tauschii subsp. strangulata</name>
    <name type="common">Goatgrass</name>
    <dbReference type="NCBI Taxonomy" id="200361"/>
    <lineage>
        <taxon>Eukaryota</taxon>
        <taxon>Viridiplantae</taxon>
        <taxon>Streptophyta</taxon>
        <taxon>Embryophyta</taxon>
        <taxon>Tracheophyta</taxon>
        <taxon>Spermatophyta</taxon>
        <taxon>Magnoliopsida</taxon>
        <taxon>Liliopsida</taxon>
        <taxon>Poales</taxon>
        <taxon>Poaceae</taxon>
        <taxon>BOP clade</taxon>
        <taxon>Pooideae</taxon>
        <taxon>Triticodae</taxon>
        <taxon>Triticeae</taxon>
        <taxon>Triticinae</taxon>
        <taxon>Aegilops</taxon>
    </lineage>
</organism>
<feature type="compositionally biased region" description="Pro residues" evidence="1">
    <location>
        <begin position="147"/>
        <end position="165"/>
    </location>
</feature>
<evidence type="ECO:0000313" key="3">
    <source>
        <dbReference type="Proteomes" id="UP000015105"/>
    </source>
</evidence>
<reference evidence="2" key="5">
    <citation type="journal article" date="2021" name="G3 (Bethesda)">
        <title>Aegilops tauschii genome assembly Aet v5.0 features greater sequence contiguity and improved annotation.</title>
        <authorList>
            <person name="Wang L."/>
            <person name="Zhu T."/>
            <person name="Rodriguez J.C."/>
            <person name="Deal K.R."/>
            <person name="Dubcovsky J."/>
            <person name="McGuire P.E."/>
            <person name="Lux T."/>
            <person name="Spannagl M."/>
            <person name="Mayer K.F.X."/>
            <person name="Baldrich P."/>
            <person name="Meyers B.C."/>
            <person name="Huo N."/>
            <person name="Gu Y.Q."/>
            <person name="Zhou H."/>
            <person name="Devos K.M."/>
            <person name="Bennetzen J.L."/>
            <person name="Unver T."/>
            <person name="Budak H."/>
            <person name="Gulick P.J."/>
            <person name="Galiba G."/>
            <person name="Kalapos B."/>
            <person name="Nelson D.R."/>
            <person name="Li P."/>
            <person name="You F.M."/>
            <person name="Luo M.C."/>
            <person name="Dvorak J."/>
        </authorList>
    </citation>
    <scope>NUCLEOTIDE SEQUENCE [LARGE SCALE GENOMIC DNA]</scope>
    <source>
        <strain evidence="2">cv. AL8/78</strain>
    </source>
</reference>
<reference evidence="2" key="4">
    <citation type="submission" date="2019-03" db="UniProtKB">
        <authorList>
            <consortium name="EnsemblPlants"/>
        </authorList>
    </citation>
    <scope>IDENTIFICATION</scope>
</reference>
<evidence type="ECO:0000313" key="2">
    <source>
        <dbReference type="EnsemblPlants" id="AET1Gv20705000.10"/>
    </source>
</evidence>
<feature type="compositionally biased region" description="Low complexity" evidence="1">
    <location>
        <begin position="125"/>
        <end position="146"/>
    </location>
</feature>
<reference evidence="3" key="2">
    <citation type="journal article" date="2017" name="Nat. Plants">
        <title>The Aegilops tauschii genome reveals multiple impacts of transposons.</title>
        <authorList>
            <person name="Zhao G."/>
            <person name="Zou C."/>
            <person name="Li K."/>
            <person name="Wang K."/>
            <person name="Li T."/>
            <person name="Gao L."/>
            <person name="Zhang X."/>
            <person name="Wang H."/>
            <person name="Yang Z."/>
            <person name="Liu X."/>
            <person name="Jiang W."/>
            <person name="Mao L."/>
            <person name="Kong X."/>
            <person name="Jiao Y."/>
            <person name="Jia J."/>
        </authorList>
    </citation>
    <scope>NUCLEOTIDE SEQUENCE [LARGE SCALE GENOMIC DNA]</scope>
    <source>
        <strain evidence="3">cv. AL8/78</strain>
    </source>
</reference>
<dbReference type="Proteomes" id="UP000015105">
    <property type="component" value="Chromosome 1D"/>
</dbReference>
<name>A0A452ZC21_AEGTS</name>
<keyword evidence="3" id="KW-1185">Reference proteome</keyword>
<dbReference type="Gramene" id="AET1Gv20705000.10">
    <property type="protein sequence ID" value="AET1Gv20705000.10"/>
    <property type="gene ID" value="AET1Gv20705000"/>
</dbReference>
<dbReference type="PRINTS" id="PR01217">
    <property type="entry name" value="PRICHEXTENSN"/>
</dbReference>
<proteinExistence type="predicted"/>
<protein>
    <submittedName>
        <fullName evidence="2">Uncharacterized protein</fullName>
    </submittedName>
</protein>
<feature type="compositionally biased region" description="Basic residues" evidence="1">
    <location>
        <begin position="177"/>
        <end position="202"/>
    </location>
</feature>
<reference evidence="2" key="3">
    <citation type="journal article" date="2017" name="Nature">
        <title>Genome sequence of the progenitor of the wheat D genome Aegilops tauschii.</title>
        <authorList>
            <person name="Luo M.C."/>
            <person name="Gu Y.Q."/>
            <person name="Puiu D."/>
            <person name="Wang H."/>
            <person name="Twardziok S.O."/>
            <person name="Deal K.R."/>
            <person name="Huo N."/>
            <person name="Zhu T."/>
            <person name="Wang L."/>
            <person name="Wang Y."/>
            <person name="McGuire P.E."/>
            <person name="Liu S."/>
            <person name="Long H."/>
            <person name="Ramasamy R.K."/>
            <person name="Rodriguez J.C."/>
            <person name="Van S.L."/>
            <person name="Yuan L."/>
            <person name="Wang Z."/>
            <person name="Xia Z."/>
            <person name="Xiao L."/>
            <person name="Anderson O.D."/>
            <person name="Ouyang S."/>
            <person name="Liang Y."/>
            <person name="Zimin A.V."/>
            <person name="Pertea G."/>
            <person name="Qi P."/>
            <person name="Bennetzen J.L."/>
            <person name="Dai X."/>
            <person name="Dawson M.W."/>
            <person name="Muller H.G."/>
            <person name="Kugler K."/>
            <person name="Rivarola-Duarte L."/>
            <person name="Spannagl M."/>
            <person name="Mayer K.F.X."/>
            <person name="Lu F.H."/>
            <person name="Bevan M.W."/>
            <person name="Leroy P."/>
            <person name="Li P."/>
            <person name="You F.M."/>
            <person name="Sun Q."/>
            <person name="Liu Z."/>
            <person name="Lyons E."/>
            <person name="Wicker T."/>
            <person name="Salzberg S.L."/>
            <person name="Devos K.M."/>
            <person name="Dvorak J."/>
        </authorList>
    </citation>
    <scope>NUCLEOTIDE SEQUENCE [LARGE SCALE GENOMIC DNA]</scope>
    <source>
        <strain evidence="2">cv. AL8/78</strain>
    </source>
</reference>
<feature type="compositionally biased region" description="Pro residues" evidence="1">
    <location>
        <begin position="1"/>
        <end position="10"/>
    </location>
</feature>
<feature type="compositionally biased region" description="Low complexity" evidence="1">
    <location>
        <begin position="25"/>
        <end position="47"/>
    </location>
</feature>